<feature type="transmembrane region" description="Helical" evidence="5">
    <location>
        <begin position="23"/>
        <end position="42"/>
    </location>
</feature>
<dbReference type="GO" id="GO:0005506">
    <property type="term" value="F:iron ion binding"/>
    <property type="evidence" value="ECO:0007669"/>
    <property type="project" value="InterPro"/>
</dbReference>
<name>A0A1E1F1Q8_9SPHN</name>
<dbReference type="InterPro" id="IPR050307">
    <property type="entry name" value="Sterol_Desaturase_Related"/>
</dbReference>
<dbReference type="RefSeq" id="WP_066516253.1">
    <property type="nucleotide sequence ID" value="NZ_AP017655.1"/>
</dbReference>
<feature type="transmembrane region" description="Helical" evidence="5">
    <location>
        <begin position="119"/>
        <end position="141"/>
    </location>
</feature>
<dbReference type="OrthoDB" id="9770329at2"/>
<proteinExistence type="predicted"/>
<evidence type="ECO:0000256" key="4">
    <source>
        <dbReference type="ARBA" id="ARBA00023136"/>
    </source>
</evidence>
<feature type="transmembrane region" description="Helical" evidence="5">
    <location>
        <begin position="77"/>
        <end position="99"/>
    </location>
</feature>
<feature type="domain" description="Fatty acid hydroxylase" evidence="6">
    <location>
        <begin position="127"/>
        <end position="275"/>
    </location>
</feature>
<organism evidence="7 8">
    <name type="scientific">Sphingobium cloacae</name>
    <dbReference type="NCBI Taxonomy" id="120107"/>
    <lineage>
        <taxon>Bacteria</taxon>
        <taxon>Pseudomonadati</taxon>
        <taxon>Pseudomonadota</taxon>
        <taxon>Alphaproteobacteria</taxon>
        <taxon>Sphingomonadales</taxon>
        <taxon>Sphingomonadaceae</taxon>
        <taxon>Sphingobium</taxon>
    </lineage>
</organism>
<dbReference type="AlphaFoldDB" id="A0A1E1F1Q8"/>
<dbReference type="InterPro" id="IPR006694">
    <property type="entry name" value="Fatty_acid_hydroxylase"/>
</dbReference>
<dbReference type="GO" id="GO:0008610">
    <property type="term" value="P:lipid biosynthetic process"/>
    <property type="evidence" value="ECO:0007669"/>
    <property type="project" value="InterPro"/>
</dbReference>
<protein>
    <recommendedName>
        <fullName evidence="6">Fatty acid hydroxylase domain-containing protein</fullName>
    </recommendedName>
</protein>
<dbReference type="Pfam" id="PF04116">
    <property type="entry name" value="FA_hydroxylase"/>
    <property type="match status" value="1"/>
</dbReference>
<evidence type="ECO:0000256" key="1">
    <source>
        <dbReference type="ARBA" id="ARBA00004370"/>
    </source>
</evidence>
<evidence type="ECO:0000256" key="2">
    <source>
        <dbReference type="ARBA" id="ARBA00022692"/>
    </source>
</evidence>
<evidence type="ECO:0000256" key="3">
    <source>
        <dbReference type="ARBA" id="ARBA00022989"/>
    </source>
</evidence>
<keyword evidence="4 5" id="KW-0472">Membrane</keyword>
<keyword evidence="3 5" id="KW-1133">Transmembrane helix</keyword>
<evidence type="ECO:0000259" key="6">
    <source>
        <dbReference type="Pfam" id="PF04116"/>
    </source>
</evidence>
<dbReference type="Proteomes" id="UP000218272">
    <property type="component" value="Chromosome SCLO_1"/>
</dbReference>
<evidence type="ECO:0000256" key="5">
    <source>
        <dbReference type="SAM" id="Phobius"/>
    </source>
</evidence>
<dbReference type="KEGG" id="sclo:SCLO_1014150"/>
<dbReference type="GO" id="GO:0016020">
    <property type="term" value="C:membrane"/>
    <property type="evidence" value="ECO:0007669"/>
    <property type="project" value="UniProtKB-SubCell"/>
</dbReference>
<comment type="subcellular location">
    <subcellularLocation>
        <location evidence="1">Membrane</location>
    </subcellularLocation>
</comment>
<dbReference type="GO" id="GO:0016491">
    <property type="term" value="F:oxidoreductase activity"/>
    <property type="evidence" value="ECO:0007669"/>
    <property type="project" value="InterPro"/>
</dbReference>
<reference evidence="7 8" key="1">
    <citation type="submission" date="2016-10" db="EMBL/GenBank/DDBJ databases">
        <title>Complete Genome Sequence of the Nonylphenol-Degrading Bacterium Sphingobium cloacae JCM 10874T.</title>
        <authorList>
            <person name="Ootsuka M."/>
            <person name="Nishizawa T."/>
            <person name="Ohta H."/>
        </authorList>
    </citation>
    <scope>NUCLEOTIDE SEQUENCE [LARGE SCALE GENOMIC DNA]</scope>
    <source>
        <strain evidence="7 8">JCM 10874</strain>
    </source>
</reference>
<feature type="transmembrane region" description="Helical" evidence="5">
    <location>
        <begin position="177"/>
        <end position="200"/>
    </location>
</feature>
<accession>A0A1E1F1Q8</accession>
<dbReference type="EMBL" id="AP017655">
    <property type="protein sequence ID" value="BAV64455.1"/>
    <property type="molecule type" value="Genomic_DNA"/>
</dbReference>
<evidence type="ECO:0000313" key="8">
    <source>
        <dbReference type="Proteomes" id="UP000218272"/>
    </source>
</evidence>
<gene>
    <name evidence="7" type="ORF">SCLO_1014150</name>
</gene>
<dbReference type="PANTHER" id="PTHR11863">
    <property type="entry name" value="STEROL DESATURASE"/>
    <property type="match status" value="1"/>
</dbReference>
<sequence>MAKHDIWTSIAAFYEPTLEMVELWTWGIPLFVTVIAVMFMLSEKRQGPLTVRSLIGSIFPREQYAHPSSRVDIWNGVLLLAIGFPLIGVMAINGLAIAGNIAAHASHELGVRDPMIHSAWAMVAIQFIVYFLSVDFAGYWVHRWCHTVPFLWNLHKPHHTAETLTPWTLFRQHPIEFLILNAIPAMFGGVVTGLVLYATGTTMHPGTVAAVGIQAYAAFFIVDVFSHVHVPVSYGWLNRIVLAPVMHNLHHSLELRHRDKNNAVLLTVWDWMFGTLYLPEKGETWRWGLNEEEFGEANPHRTVKAFYLEPFTSVWAYLRQAWSRQGEHEPHRDGQQLSSDSPS</sequence>
<keyword evidence="8" id="KW-1185">Reference proteome</keyword>
<evidence type="ECO:0000313" key="7">
    <source>
        <dbReference type="EMBL" id="BAV64455.1"/>
    </source>
</evidence>
<keyword evidence="2 5" id="KW-0812">Transmembrane</keyword>